<reference evidence="2 3" key="1">
    <citation type="submission" date="2006-03" db="EMBL/GenBank/DDBJ databases">
        <authorList>
            <person name="Bartlett D.H."/>
            <person name="Valle G."/>
            <person name="Lauro F.M."/>
            <person name="Vezzi A."/>
            <person name="Simonato F."/>
            <person name="Eloe E."/>
            <person name="Vitulo N."/>
            <person name="Stratton T.K."/>
            <person name="D'angelo M."/>
            <person name="Ferriera S."/>
            <person name="Johnson J."/>
            <person name="Kravitz S."/>
            <person name="Beeson K."/>
            <person name="Sutton G."/>
            <person name="Rogers Y."/>
            <person name="Friedman R."/>
            <person name="Frazier M."/>
            <person name="Venter J.C."/>
        </authorList>
    </citation>
    <scope>NUCLEOTIDE SEQUENCE [LARGE SCALE GENOMIC DNA]</scope>
    <source>
        <strain evidence="2 3">3TCK</strain>
    </source>
</reference>
<feature type="signal peptide" evidence="1">
    <location>
        <begin position="1"/>
        <end position="25"/>
    </location>
</feature>
<feature type="chain" id="PRO_5004197977" evidence="1">
    <location>
        <begin position="26"/>
        <end position="173"/>
    </location>
</feature>
<accession>Q1YZ81</accession>
<evidence type="ECO:0000313" key="3">
    <source>
        <dbReference type="Proteomes" id="UP000003789"/>
    </source>
</evidence>
<evidence type="ECO:0000256" key="1">
    <source>
        <dbReference type="SAM" id="SignalP"/>
    </source>
</evidence>
<gene>
    <name evidence="2" type="ORF">P3TCK_18419</name>
</gene>
<dbReference type="Proteomes" id="UP000003789">
    <property type="component" value="Unassembled WGS sequence"/>
</dbReference>
<name>Q1YZ81_9GAMM</name>
<dbReference type="AlphaFoldDB" id="Q1YZ81"/>
<comment type="caution">
    <text evidence="2">The sequence shown here is derived from an EMBL/GenBank/DDBJ whole genome shotgun (WGS) entry which is preliminary data.</text>
</comment>
<organism evidence="2 3">
    <name type="scientific">Photobacterium profundum 3TCK</name>
    <dbReference type="NCBI Taxonomy" id="314280"/>
    <lineage>
        <taxon>Bacteria</taxon>
        <taxon>Pseudomonadati</taxon>
        <taxon>Pseudomonadota</taxon>
        <taxon>Gammaproteobacteria</taxon>
        <taxon>Vibrionales</taxon>
        <taxon>Vibrionaceae</taxon>
        <taxon>Photobacterium</taxon>
    </lineage>
</organism>
<proteinExistence type="predicted"/>
<evidence type="ECO:0000313" key="2">
    <source>
        <dbReference type="EMBL" id="EAS41576.1"/>
    </source>
</evidence>
<dbReference type="HOGENOM" id="CLU_1546203_0_0_6"/>
<keyword evidence="1" id="KW-0732">Signal</keyword>
<dbReference type="EMBL" id="AAPH01000032">
    <property type="protein sequence ID" value="EAS41576.1"/>
    <property type="molecule type" value="Genomic_DNA"/>
</dbReference>
<protein>
    <submittedName>
        <fullName evidence="2">Uncharacterized protein</fullName>
    </submittedName>
</protein>
<sequence>MASTNTMKRVYIFSICMLFSSQTLASDMENSVRTYRENLNKIFSCSVSLICFEHILYRKDMNDFTLIFERKVDKEFNSENYKAAVNGRDMMLSLLREKLTLRETELSTVLTSKNNDIDEMIRENLNIVLVYKYLSSYFLAVSTRDGKRRFRFDIRTQDELDYYIKEYLQDTLD</sequence>